<evidence type="ECO:0000313" key="2">
    <source>
        <dbReference type="Proteomes" id="UP000076738"/>
    </source>
</evidence>
<keyword evidence="2" id="KW-1185">Reference proteome</keyword>
<gene>
    <name evidence="1" type="ORF">CALVIDRAFT_267559</name>
</gene>
<name>A0A167IYA9_CALVF</name>
<proteinExistence type="predicted"/>
<reference evidence="1 2" key="1">
    <citation type="journal article" date="2016" name="Mol. Biol. Evol.">
        <title>Comparative Genomics of Early-Diverging Mushroom-Forming Fungi Provides Insights into the Origins of Lignocellulose Decay Capabilities.</title>
        <authorList>
            <person name="Nagy L.G."/>
            <person name="Riley R."/>
            <person name="Tritt A."/>
            <person name="Adam C."/>
            <person name="Daum C."/>
            <person name="Floudas D."/>
            <person name="Sun H."/>
            <person name="Yadav J.S."/>
            <person name="Pangilinan J."/>
            <person name="Larsson K.H."/>
            <person name="Matsuura K."/>
            <person name="Barry K."/>
            <person name="Labutti K."/>
            <person name="Kuo R."/>
            <person name="Ohm R.A."/>
            <person name="Bhattacharya S.S."/>
            <person name="Shirouzu T."/>
            <person name="Yoshinaga Y."/>
            <person name="Martin F.M."/>
            <person name="Grigoriev I.V."/>
            <person name="Hibbett D.S."/>
        </authorList>
    </citation>
    <scope>NUCLEOTIDE SEQUENCE [LARGE SCALE GENOMIC DNA]</scope>
    <source>
        <strain evidence="1 2">TUFC12733</strain>
    </source>
</reference>
<dbReference type="AlphaFoldDB" id="A0A167IYA9"/>
<evidence type="ECO:0000313" key="1">
    <source>
        <dbReference type="EMBL" id="KZO93079.1"/>
    </source>
</evidence>
<organism evidence="1 2">
    <name type="scientific">Calocera viscosa (strain TUFC12733)</name>
    <dbReference type="NCBI Taxonomy" id="1330018"/>
    <lineage>
        <taxon>Eukaryota</taxon>
        <taxon>Fungi</taxon>
        <taxon>Dikarya</taxon>
        <taxon>Basidiomycota</taxon>
        <taxon>Agaricomycotina</taxon>
        <taxon>Dacrymycetes</taxon>
        <taxon>Dacrymycetales</taxon>
        <taxon>Dacrymycetaceae</taxon>
        <taxon>Calocera</taxon>
    </lineage>
</organism>
<protein>
    <submittedName>
        <fullName evidence="1">Uncharacterized protein</fullName>
    </submittedName>
</protein>
<accession>A0A167IYA9</accession>
<dbReference type="Proteomes" id="UP000076738">
    <property type="component" value="Unassembled WGS sequence"/>
</dbReference>
<dbReference type="EMBL" id="KV417304">
    <property type="protein sequence ID" value="KZO93079.1"/>
    <property type="molecule type" value="Genomic_DNA"/>
</dbReference>
<sequence length="238" mass="25816">MPATLAISATPAIPAMDKLSKWSFQNIRRVVREMFRSHRRIVSAPVGPITAHAEPVIIVESTDDEPMFLPDLSYTSPYASGIIDDGATSPKNLLFNPLELSPLSAPETLLTPSTPGSSSIDLSLSGLSGATGRLQVPSFPSSAGINRVRSASAPPIMPSPKPPIVADIVCLGAAKDSQLAYDDRSLAKLLLELYDTFGDEPTLYQLLLWITRRVRKPQIPQLSSSRDLSNDWHRAFLV</sequence>